<evidence type="ECO:0000313" key="1">
    <source>
        <dbReference type="EMBL" id="RPD53569.1"/>
    </source>
</evidence>
<keyword evidence="2" id="KW-1185">Reference proteome</keyword>
<dbReference type="STRING" id="1328759.A0A5C2RRP9"/>
<accession>A0A5C2RRP9</accession>
<organism evidence="1 2">
    <name type="scientific">Lentinus tigrinus ALCF2SS1-6</name>
    <dbReference type="NCBI Taxonomy" id="1328759"/>
    <lineage>
        <taxon>Eukaryota</taxon>
        <taxon>Fungi</taxon>
        <taxon>Dikarya</taxon>
        <taxon>Basidiomycota</taxon>
        <taxon>Agaricomycotina</taxon>
        <taxon>Agaricomycetes</taxon>
        <taxon>Polyporales</taxon>
        <taxon>Polyporaceae</taxon>
        <taxon>Lentinus</taxon>
    </lineage>
</organism>
<reference evidence="1" key="1">
    <citation type="journal article" date="2018" name="Genome Biol. Evol.">
        <title>Genomics and development of Lentinus tigrinus, a white-rot wood-decaying mushroom with dimorphic fruiting bodies.</title>
        <authorList>
            <person name="Wu B."/>
            <person name="Xu Z."/>
            <person name="Knudson A."/>
            <person name="Carlson A."/>
            <person name="Chen N."/>
            <person name="Kovaka S."/>
            <person name="LaButti K."/>
            <person name="Lipzen A."/>
            <person name="Pennachio C."/>
            <person name="Riley R."/>
            <person name="Schakwitz W."/>
            <person name="Umezawa K."/>
            <person name="Ohm R.A."/>
            <person name="Grigoriev I.V."/>
            <person name="Nagy L.G."/>
            <person name="Gibbons J."/>
            <person name="Hibbett D."/>
        </authorList>
    </citation>
    <scope>NUCLEOTIDE SEQUENCE [LARGE SCALE GENOMIC DNA]</scope>
    <source>
        <strain evidence="1">ALCF2SS1-6</strain>
    </source>
</reference>
<sequence length="80" mass="8380">MSHQDKSVSPRPLVQLAEVSRVRAVGWDVGRGDGLVEGKEATGALQDPAQIASLESAVTTLHAHGFVFGDLRGPRSVTGC</sequence>
<dbReference type="Proteomes" id="UP000313359">
    <property type="component" value="Unassembled WGS sequence"/>
</dbReference>
<evidence type="ECO:0000313" key="2">
    <source>
        <dbReference type="Proteomes" id="UP000313359"/>
    </source>
</evidence>
<gene>
    <name evidence="1" type="ORF">L227DRAFT_557414</name>
</gene>
<name>A0A5C2RRP9_9APHY</name>
<proteinExistence type="predicted"/>
<dbReference type="AlphaFoldDB" id="A0A5C2RRP9"/>
<dbReference type="EMBL" id="ML122319">
    <property type="protein sequence ID" value="RPD53569.1"/>
    <property type="molecule type" value="Genomic_DNA"/>
</dbReference>
<dbReference type="OrthoDB" id="2801156at2759"/>
<protein>
    <submittedName>
        <fullName evidence="1">Uncharacterized protein</fullName>
    </submittedName>
</protein>